<name>A0A2G9UKE5_TELCI</name>
<dbReference type="Proteomes" id="UP000230423">
    <property type="component" value="Unassembled WGS sequence"/>
</dbReference>
<reference evidence="2 3" key="1">
    <citation type="submission" date="2015-09" db="EMBL/GenBank/DDBJ databases">
        <title>Draft genome of the parasitic nematode Teladorsagia circumcincta isolate WARC Sus (inbred).</title>
        <authorList>
            <person name="Mitreva M."/>
        </authorList>
    </citation>
    <scope>NUCLEOTIDE SEQUENCE [LARGE SCALE GENOMIC DNA]</scope>
    <source>
        <strain evidence="2 3">S</strain>
    </source>
</reference>
<feature type="region of interest" description="Disordered" evidence="1">
    <location>
        <begin position="78"/>
        <end position="99"/>
    </location>
</feature>
<evidence type="ECO:0000256" key="1">
    <source>
        <dbReference type="SAM" id="MobiDB-lite"/>
    </source>
</evidence>
<dbReference type="EMBL" id="KZ346184">
    <property type="protein sequence ID" value="PIO70697.1"/>
    <property type="molecule type" value="Genomic_DNA"/>
</dbReference>
<gene>
    <name evidence="2" type="ORF">TELCIR_07440</name>
</gene>
<accession>A0A2G9UKE5</accession>
<feature type="compositionally biased region" description="Polar residues" evidence="1">
    <location>
        <begin position="52"/>
        <end position="64"/>
    </location>
</feature>
<evidence type="ECO:0000313" key="3">
    <source>
        <dbReference type="Proteomes" id="UP000230423"/>
    </source>
</evidence>
<organism evidence="2 3">
    <name type="scientific">Teladorsagia circumcincta</name>
    <name type="common">Brown stomach worm</name>
    <name type="synonym">Ostertagia circumcincta</name>
    <dbReference type="NCBI Taxonomy" id="45464"/>
    <lineage>
        <taxon>Eukaryota</taxon>
        <taxon>Metazoa</taxon>
        <taxon>Ecdysozoa</taxon>
        <taxon>Nematoda</taxon>
        <taxon>Chromadorea</taxon>
        <taxon>Rhabditida</taxon>
        <taxon>Rhabditina</taxon>
        <taxon>Rhabditomorpha</taxon>
        <taxon>Strongyloidea</taxon>
        <taxon>Trichostrongylidae</taxon>
        <taxon>Teladorsagia</taxon>
    </lineage>
</organism>
<feature type="region of interest" description="Disordered" evidence="1">
    <location>
        <begin position="25"/>
        <end position="64"/>
    </location>
</feature>
<evidence type="ECO:0000313" key="2">
    <source>
        <dbReference type="EMBL" id="PIO70697.1"/>
    </source>
</evidence>
<dbReference type="AlphaFoldDB" id="A0A2G9UKE5"/>
<proteinExistence type="predicted"/>
<protein>
    <submittedName>
        <fullName evidence="2">Preprotein translocase subunit SecG domain protein</fullName>
    </submittedName>
</protein>
<keyword evidence="3" id="KW-1185">Reference proteome</keyword>
<sequence>MLYPLFFITTYNQFKLLNERPMFSAAPQTRAPPRIPPKANTPWASSGAFRKQQPSEAETPQTALPSIKIEPIVIAEKEPSRYQTRPAAEGRERVVAPASAPSNSWLTNLKRHTQDQSSILHMNSGPIVKKKVESENPKIECSLILELGCVGWQRDTERGEERIDEREHKG</sequence>